<dbReference type="OrthoDB" id="6334211at2759"/>
<proteinExistence type="predicted"/>
<evidence type="ECO:0000256" key="2">
    <source>
        <dbReference type="ARBA" id="ARBA00022737"/>
    </source>
</evidence>
<name>A0A2R5G5M7_9STRA</name>
<accession>A0A2R5G5M7</accession>
<feature type="region of interest" description="Disordered" evidence="3">
    <location>
        <begin position="1"/>
        <end position="38"/>
    </location>
</feature>
<feature type="compositionally biased region" description="Low complexity" evidence="3">
    <location>
        <begin position="351"/>
        <end position="360"/>
    </location>
</feature>
<dbReference type="Gene3D" id="3.80.10.10">
    <property type="entry name" value="Ribonuclease Inhibitor"/>
    <property type="match status" value="3"/>
</dbReference>
<dbReference type="GO" id="GO:0005737">
    <property type="term" value="C:cytoplasm"/>
    <property type="evidence" value="ECO:0007669"/>
    <property type="project" value="TreeGrafter"/>
</dbReference>
<evidence type="ECO:0000256" key="3">
    <source>
        <dbReference type="SAM" id="MobiDB-lite"/>
    </source>
</evidence>
<sequence length="497" mass="53647">MARRSREGVALQRGAAQEDEEQPGTQDQANDQEESQEMMVQERVLTRGRVEKLAGEAGVRELATAKSLRLEDLGADRVAPKALQSFTGLFKLLLQKNKLTSLPKRVFAPGSASTLTFLDLSQNRLDNECLERLGRWPLDKLVTLKLAGNRLTRFTSAPFARMTKLAALVLNDNELETIDFSEQALPALNTLIVSDNQISSLGSEVGLKNLSGLKKISASRNKLTAVPDVRECPLLAELRLSNNSISRIDASALEPCTKLAVLDLSSNEISKTKALQALKTVAATLIQISLIKNPVVDKLIKAPRKDGDAPAEEKVQLARAVVERYFKDAPRLKTCDGISLQKAGIAAPSAAATKTSSTLADRGNPQKGGKNEARRSEKGKTPESASTKSGFVAEARETEDVSKSSARTAAVVDSASDRAIVADASVEADVGARSGVAAVIVEAPGRRKREAATNEDNDTKSSKRSKKKKMANEDDDGIDLKRPSTKTWAVKRKVDAW</sequence>
<dbReference type="AlphaFoldDB" id="A0A2R5G5M7"/>
<dbReference type="Pfam" id="PF14580">
    <property type="entry name" value="LRR_9"/>
    <property type="match status" value="1"/>
</dbReference>
<feature type="compositionally biased region" description="Basic and acidic residues" evidence="3">
    <location>
        <begin position="369"/>
        <end position="381"/>
    </location>
</feature>
<dbReference type="EMBL" id="BEYU01000011">
    <property type="protein sequence ID" value="GBG25078.1"/>
    <property type="molecule type" value="Genomic_DNA"/>
</dbReference>
<dbReference type="InterPro" id="IPR001611">
    <property type="entry name" value="Leu-rich_rpt"/>
</dbReference>
<evidence type="ECO:0000256" key="1">
    <source>
        <dbReference type="ARBA" id="ARBA00022614"/>
    </source>
</evidence>
<dbReference type="PROSITE" id="PS51450">
    <property type="entry name" value="LRR"/>
    <property type="match status" value="2"/>
</dbReference>
<dbReference type="SMART" id="SM00369">
    <property type="entry name" value="LRR_TYP"/>
    <property type="match status" value="6"/>
</dbReference>
<dbReference type="PANTHER" id="PTHR15454:SF56">
    <property type="entry name" value="PROTEIN PHOSPHATASE 1 REGULATORY SUBUNIT 7-RELATED"/>
    <property type="match status" value="1"/>
</dbReference>
<keyword evidence="2" id="KW-0677">Repeat</keyword>
<comment type="caution">
    <text evidence="4">The sequence shown here is derived from an EMBL/GenBank/DDBJ whole genome shotgun (WGS) entry which is preliminary data.</text>
</comment>
<dbReference type="InterPro" id="IPR032675">
    <property type="entry name" value="LRR_dom_sf"/>
</dbReference>
<organism evidence="4 5">
    <name type="scientific">Hondaea fermentalgiana</name>
    <dbReference type="NCBI Taxonomy" id="2315210"/>
    <lineage>
        <taxon>Eukaryota</taxon>
        <taxon>Sar</taxon>
        <taxon>Stramenopiles</taxon>
        <taxon>Bigyra</taxon>
        <taxon>Labyrinthulomycetes</taxon>
        <taxon>Thraustochytrida</taxon>
        <taxon>Thraustochytriidae</taxon>
        <taxon>Hondaea</taxon>
    </lineage>
</organism>
<dbReference type="Proteomes" id="UP000241890">
    <property type="component" value="Unassembled WGS sequence"/>
</dbReference>
<feature type="region of interest" description="Disordered" evidence="3">
    <location>
        <begin position="444"/>
        <end position="485"/>
    </location>
</feature>
<protein>
    <submittedName>
        <fullName evidence="4">Leucine-rich repeat-containing protein 40</fullName>
    </submittedName>
</protein>
<dbReference type="SUPFAM" id="SSF52058">
    <property type="entry name" value="L domain-like"/>
    <property type="match status" value="1"/>
</dbReference>
<feature type="region of interest" description="Disordered" evidence="3">
    <location>
        <begin position="351"/>
        <end position="412"/>
    </location>
</feature>
<dbReference type="InParanoid" id="A0A2R5G5M7"/>
<evidence type="ECO:0000313" key="4">
    <source>
        <dbReference type="EMBL" id="GBG25078.1"/>
    </source>
</evidence>
<reference evidence="4 5" key="1">
    <citation type="submission" date="2017-12" db="EMBL/GenBank/DDBJ databases">
        <title>Sequencing, de novo assembly and annotation of complete genome of a new Thraustochytrid species, strain FCC1311.</title>
        <authorList>
            <person name="Sedici K."/>
            <person name="Godart F."/>
            <person name="Aiese Cigliano R."/>
            <person name="Sanseverino W."/>
            <person name="Barakat M."/>
            <person name="Ortet P."/>
            <person name="Marechal E."/>
            <person name="Cagnac O."/>
            <person name="Amato A."/>
        </authorList>
    </citation>
    <scope>NUCLEOTIDE SEQUENCE [LARGE SCALE GENOMIC DNA]</scope>
</reference>
<evidence type="ECO:0000313" key="5">
    <source>
        <dbReference type="Proteomes" id="UP000241890"/>
    </source>
</evidence>
<gene>
    <name evidence="4" type="ORF">FCC1311_012952</name>
</gene>
<dbReference type="PANTHER" id="PTHR15454">
    <property type="entry name" value="NISCHARIN RELATED"/>
    <property type="match status" value="1"/>
</dbReference>
<keyword evidence="5" id="KW-1185">Reference proteome</keyword>
<keyword evidence="1" id="KW-0433">Leucine-rich repeat</keyword>
<dbReference type="InterPro" id="IPR003591">
    <property type="entry name" value="Leu-rich_rpt_typical-subtyp"/>
</dbReference>